<dbReference type="AlphaFoldDB" id="A0A498NLR6"/>
<proteinExistence type="predicted"/>
<keyword evidence="2" id="KW-1185">Reference proteome</keyword>
<sequence>MVQDILEVDSPVLAGISGGLESEAEPVEELMTLKYPNEDTGSVIMEYMDTDVGSTQEVIQKIHGNLCHTI</sequence>
<comment type="caution">
    <text evidence="1">The sequence shown here is derived from an EMBL/GenBank/DDBJ whole genome shotgun (WGS) entry which is preliminary data.</text>
</comment>
<evidence type="ECO:0000313" key="1">
    <source>
        <dbReference type="EMBL" id="RXN32644.1"/>
    </source>
</evidence>
<name>A0A498NLR6_LABRO</name>
<dbReference type="Proteomes" id="UP000290572">
    <property type="component" value="Unassembled WGS sequence"/>
</dbReference>
<protein>
    <submittedName>
        <fullName evidence="1">Uncharacterized protein</fullName>
    </submittedName>
</protein>
<evidence type="ECO:0000313" key="2">
    <source>
        <dbReference type="Proteomes" id="UP000290572"/>
    </source>
</evidence>
<organism evidence="1 2">
    <name type="scientific">Labeo rohita</name>
    <name type="common">Indian major carp</name>
    <name type="synonym">Cyprinus rohita</name>
    <dbReference type="NCBI Taxonomy" id="84645"/>
    <lineage>
        <taxon>Eukaryota</taxon>
        <taxon>Metazoa</taxon>
        <taxon>Chordata</taxon>
        <taxon>Craniata</taxon>
        <taxon>Vertebrata</taxon>
        <taxon>Euteleostomi</taxon>
        <taxon>Actinopterygii</taxon>
        <taxon>Neopterygii</taxon>
        <taxon>Teleostei</taxon>
        <taxon>Ostariophysi</taxon>
        <taxon>Cypriniformes</taxon>
        <taxon>Cyprinidae</taxon>
        <taxon>Labeoninae</taxon>
        <taxon>Labeonini</taxon>
        <taxon>Labeo</taxon>
    </lineage>
</organism>
<reference evidence="1 2" key="1">
    <citation type="submission" date="2018-03" db="EMBL/GenBank/DDBJ databases">
        <title>Draft genome sequence of Rohu Carp (Labeo rohita).</title>
        <authorList>
            <person name="Das P."/>
            <person name="Kushwaha B."/>
            <person name="Joshi C.G."/>
            <person name="Kumar D."/>
            <person name="Nagpure N.S."/>
            <person name="Sahoo L."/>
            <person name="Das S.P."/>
            <person name="Bit A."/>
            <person name="Patnaik S."/>
            <person name="Meher P.K."/>
            <person name="Jayasankar P."/>
            <person name="Koringa P.G."/>
            <person name="Patel N.V."/>
            <person name="Hinsu A.T."/>
            <person name="Kumar R."/>
            <person name="Pandey M."/>
            <person name="Agarwal S."/>
            <person name="Srivastava S."/>
            <person name="Singh M."/>
            <person name="Iquebal M.A."/>
            <person name="Jaiswal S."/>
            <person name="Angadi U.B."/>
            <person name="Kumar N."/>
            <person name="Raza M."/>
            <person name="Shah T.M."/>
            <person name="Rai A."/>
            <person name="Jena J.K."/>
        </authorList>
    </citation>
    <scope>NUCLEOTIDE SEQUENCE [LARGE SCALE GENOMIC DNA]</scope>
    <source>
        <strain evidence="1">DASCIFA01</strain>
        <tissue evidence="1">Testis</tissue>
    </source>
</reference>
<dbReference type="EMBL" id="QBIY01011357">
    <property type="protein sequence ID" value="RXN32644.1"/>
    <property type="molecule type" value="Genomic_DNA"/>
</dbReference>
<accession>A0A498NLR6</accession>
<gene>
    <name evidence="1" type="ORF">ROHU_016086</name>
</gene>